<dbReference type="InterPro" id="IPR029069">
    <property type="entry name" value="HotDog_dom_sf"/>
</dbReference>
<keyword evidence="2" id="KW-0378">Hydrolase</keyword>
<dbReference type="HOGENOM" id="CLU_101141_0_1_6"/>
<dbReference type="CDD" id="cd00586">
    <property type="entry name" value="4HBT"/>
    <property type="match status" value="1"/>
</dbReference>
<sequence>MSQSPQRHDYPHLQPILTRWQDSDLNGHIAGATVYSYFDTTIQAFLQQQGGLDPQEGAVVGFVVSSAADFFALPAFPDTLEVGLRVARLAGSSVEYQLGLFRVGEAQPCAAGKVVQVFVERASGRPVPLPVELQAALLSLQS</sequence>
<evidence type="ECO:0000256" key="1">
    <source>
        <dbReference type="ARBA" id="ARBA00005953"/>
    </source>
</evidence>
<dbReference type="InterPro" id="IPR050563">
    <property type="entry name" value="4-hydroxybenzoyl-CoA_TE"/>
</dbReference>
<dbReference type="GO" id="GO:0047617">
    <property type="term" value="F:fatty acyl-CoA hydrolase activity"/>
    <property type="evidence" value="ECO:0007669"/>
    <property type="project" value="TreeGrafter"/>
</dbReference>
<dbReference type="KEGG" id="palk:PSAKL28_02720"/>
<dbReference type="Proteomes" id="UP000028931">
    <property type="component" value="Chromosome"/>
</dbReference>
<dbReference type="Pfam" id="PF13279">
    <property type="entry name" value="4HBT_2"/>
    <property type="match status" value="1"/>
</dbReference>
<gene>
    <name evidence="3" type="ORF">PSAKL28_02720</name>
</gene>
<protein>
    <submittedName>
        <fullName evidence="3">Thioesterase</fullName>
    </submittedName>
</protein>
<dbReference type="SUPFAM" id="SSF54637">
    <property type="entry name" value="Thioesterase/thiol ester dehydrase-isomerase"/>
    <property type="match status" value="1"/>
</dbReference>
<dbReference type="eggNOG" id="COG0824">
    <property type="taxonomic scope" value="Bacteria"/>
</dbReference>
<dbReference type="PANTHER" id="PTHR31793">
    <property type="entry name" value="4-HYDROXYBENZOYL-COA THIOESTERASE FAMILY MEMBER"/>
    <property type="match status" value="1"/>
</dbReference>
<proteinExistence type="inferred from homology"/>
<dbReference type="AlphaFoldDB" id="A0A077F693"/>
<comment type="similarity">
    <text evidence="1">Belongs to the 4-hydroxybenzoyl-CoA thioesterase family.</text>
</comment>
<dbReference type="OrthoDB" id="9799036at2"/>
<reference evidence="3 4" key="1">
    <citation type="submission" date="2014-07" db="EMBL/GenBank/DDBJ databases">
        <authorList>
            <person name="Lee K."/>
            <person name="Lim J.Y."/>
            <person name="Hwang I."/>
        </authorList>
    </citation>
    <scope>NUCLEOTIDE SEQUENCE [LARGE SCALE GENOMIC DNA]</scope>
    <source>
        <strain evidence="3 4">KL28</strain>
    </source>
</reference>
<evidence type="ECO:0000256" key="2">
    <source>
        <dbReference type="ARBA" id="ARBA00022801"/>
    </source>
</evidence>
<dbReference type="EMBL" id="CP009048">
    <property type="protein sequence ID" value="AIL59509.1"/>
    <property type="molecule type" value="Genomic_DNA"/>
</dbReference>
<dbReference type="Gene3D" id="3.10.129.10">
    <property type="entry name" value="Hotdog Thioesterase"/>
    <property type="match status" value="1"/>
</dbReference>
<organism evidence="3 4">
    <name type="scientific">Pseudomonas alkylphenolica</name>
    <dbReference type="NCBI Taxonomy" id="237609"/>
    <lineage>
        <taxon>Bacteria</taxon>
        <taxon>Pseudomonadati</taxon>
        <taxon>Pseudomonadota</taxon>
        <taxon>Gammaproteobacteria</taxon>
        <taxon>Pseudomonadales</taxon>
        <taxon>Pseudomonadaceae</taxon>
        <taxon>Pseudomonas</taxon>
    </lineage>
</organism>
<evidence type="ECO:0000313" key="3">
    <source>
        <dbReference type="EMBL" id="AIL59509.1"/>
    </source>
</evidence>
<accession>A0A077F693</accession>
<dbReference type="RefSeq" id="WP_038605640.1">
    <property type="nucleotide sequence ID" value="NZ_CP009048.1"/>
</dbReference>
<dbReference type="PANTHER" id="PTHR31793:SF27">
    <property type="entry name" value="NOVEL THIOESTERASE SUPERFAMILY DOMAIN AND SAPOSIN A-TYPE DOMAIN CONTAINING PROTEIN (0610012H03RIK)"/>
    <property type="match status" value="1"/>
</dbReference>
<name>A0A077F693_9PSED</name>
<evidence type="ECO:0000313" key="4">
    <source>
        <dbReference type="Proteomes" id="UP000028931"/>
    </source>
</evidence>